<dbReference type="KEGG" id="ccan:109677894"/>
<dbReference type="FunFam" id="1.20.1070.10:FF:000015">
    <property type="entry name" value="Olfactory receptor"/>
    <property type="match status" value="1"/>
</dbReference>
<dbReference type="Pfam" id="PF13853">
    <property type="entry name" value="7tm_4"/>
    <property type="match status" value="1"/>
</dbReference>
<keyword evidence="2" id="KW-1003">Cell membrane</keyword>
<comment type="subcellular location">
    <subcellularLocation>
        <location evidence="1">Cell membrane</location>
        <topology evidence="1">Multi-pass membrane protein</topology>
    </subcellularLocation>
</comment>
<dbReference type="GO" id="GO:0005886">
    <property type="term" value="C:plasma membrane"/>
    <property type="evidence" value="ECO:0007669"/>
    <property type="project" value="UniProtKB-SubCell"/>
</dbReference>
<dbReference type="PROSITE" id="PS50262">
    <property type="entry name" value="G_PROTEIN_RECEP_F1_2"/>
    <property type="match status" value="1"/>
</dbReference>
<evidence type="ECO:0000256" key="2">
    <source>
        <dbReference type="ARBA" id="ARBA00022475"/>
    </source>
</evidence>
<dbReference type="GO" id="GO:0004984">
    <property type="term" value="F:olfactory receptor activity"/>
    <property type="evidence" value="ECO:0007669"/>
    <property type="project" value="InterPro"/>
</dbReference>
<evidence type="ECO:0000256" key="1">
    <source>
        <dbReference type="ARBA" id="ARBA00004651"/>
    </source>
</evidence>
<gene>
    <name evidence="11" type="primary">LOC109677894</name>
</gene>
<evidence type="ECO:0000256" key="7">
    <source>
        <dbReference type="ARBA" id="ARBA00023170"/>
    </source>
</evidence>
<evidence type="ECO:0000313" key="10">
    <source>
        <dbReference type="Proteomes" id="UP001732720"/>
    </source>
</evidence>
<keyword evidence="3" id="KW-0812">Transmembrane</keyword>
<keyword evidence="10" id="KW-1185">Reference proteome</keyword>
<dbReference type="InterPro" id="IPR017452">
    <property type="entry name" value="GPCR_Rhodpsn_7TM"/>
</dbReference>
<keyword evidence="8" id="KW-0807">Transducer</keyword>
<evidence type="ECO:0000256" key="8">
    <source>
        <dbReference type="ARBA" id="ARBA00023224"/>
    </source>
</evidence>
<dbReference type="PANTHER" id="PTHR48001">
    <property type="entry name" value="OLFACTORY RECEPTOR"/>
    <property type="match status" value="1"/>
</dbReference>
<evidence type="ECO:0000256" key="4">
    <source>
        <dbReference type="ARBA" id="ARBA00022989"/>
    </source>
</evidence>
<evidence type="ECO:0000313" key="11">
    <source>
        <dbReference type="RefSeq" id="XP_020009237.1"/>
    </source>
</evidence>
<keyword evidence="7 11" id="KW-0675">Receptor</keyword>
<dbReference type="Gene3D" id="1.20.1070.10">
    <property type="entry name" value="Rhodopsin 7-helix transmembrane proteins"/>
    <property type="match status" value="1"/>
</dbReference>
<proteinExistence type="predicted"/>
<protein>
    <submittedName>
        <fullName evidence="11">Gustatory receptor clone PTE01</fullName>
    </submittedName>
</protein>
<evidence type="ECO:0000256" key="6">
    <source>
        <dbReference type="ARBA" id="ARBA00023136"/>
    </source>
</evidence>
<dbReference type="RefSeq" id="XP_020009237.1">
    <property type="nucleotide sequence ID" value="XM_020153648.1"/>
</dbReference>
<evidence type="ECO:0000256" key="3">
    <source>
        <dbReference type="ARBA" id="ARBA00022692"/>
    </source>
</evidence>
<keyword evidence="5" id="KW-0297">G-protein coupled receptor</keyword>
<name>A0A8B7TR37_CASCN</name>
<dbReference type="SUPFAM" id="SSF81321">
    <property type="entry name" value="Family A G protein-coupled receptor-like"/>
    <property type="match status" value="1"/>
</dbReference>
<organism evidence="11">
    <name type="scientific">Castor canadensis</name>
    <name type="common">American beaver</name>
    <dbReference type="NCBI Taxonomy" id="51338"/>
    <lineage>
        <taxon>Eukaryota</taxon>
        <taxon>Metazoa</taxon>
        <taxon>Chordata</taxon>
        <taxon>Craniata</taxon>
        <taxon>Vertebrata</taxon>
        <taxon>Euteleostomi</taxon>
        <taxon>Mammalia</taxon>
        <taxon>Eutheria</taxon>
        <taxon>Euarchontoglires</taxon>
        <taxon>Glires</taxon>
        <taxon>Rodentia</taxon>
        <taxon>Castorimorpha</taxon>
        <taxon>Castoridae</taxon>
        <taxon>Castor</taxon>
    </lineage>
</organism>
<dbReference type="PRINTS" id="PR00245">
    <property type="entry name" value="OLFACTORYR"/>
</dbReference>
<dbReference type="GO" id="GO:0004930">
    <property type="term" value="F:G protein-coupled receptor activity"/>
    <property type="evidence" value="ECO:0007669"/>
    <property type="project" value="UniProtKB-KW"/>
</dbReference>
<evidence type="ECO:0000256" key="9">
    <source>
        <dbReference type="ARBA" id="ARBA00053672"/>
    </source>
</evidence>
<dbReference type="GeneID" id="109677894"/>
<dbReference type="Proteomes" id="UP001732720">
    <property type="component" value="Chromosome 14"/>
</dbReference>
<sequence>MAAKFADSGDNRCEPLIWSHPPPSARSGSNGEIKSDPYIITSLESGDDENAPMELLQSFWMLRKLFRILVLQMQRLIQSPHLYVDCLTQMSIFIIFGCIDSLLIALMAYNWFVAICYPLHYSIIMNLQLCALLVFVSFLFSLLDSQVHNLIVLQFSYFENIEISNFFCDPSELLSLGCSEAFIINITMYFIVDISGFLPISGIFFSYFKIVSSILRILSTGRKLKAFLTCGSYLSNVCLFYGTCLGVYLSSAVSHSPRKGVVASIRYTVVTPMLNPFIYSLRNRDIKSALRKILRRTL</sequence>
<evidence type="ECO:0000256" key="5">
    <source>
        <dbReference type="ARBA" id="ARBA00023040"/>
    </source>
</evidence>
<comment type="function">
    <text evidence="9">Possible taste receptor.</text>
</comment>
<keyword evidence="4" id="KW-1133">Transmembrane helix</keyword>
<dbReference type="InterPro" id="IPR000725">
    <property type="entry name" value="Olfact_rcpt"/>
</dbReference>
<dbReference type="AlphaFoldDB" id="A0A8B7TR37"/>
<reference evidence="11" key="1">
    <citation type="submission" date="2025-08" db="UniProtKB">
        <authorList>
            <consortium name="RefSeq"/>
        </authorList>
    </citation>
    <scope>IDENTIFICATION</scope>
    <source>
        <tissue evidence="11">Leukocyte</tissue>
    </source>
</reference>
<accession>A0A8B7TR37</accession>
<dbReference type="OrthoDB" id="9836137at2759"/>
<keyword evidence="6" id="KW-0472">Membrane</keyword>